<accession>A0A7J4JJ75</accession>
<dbReference type="GO" id="GO:0003676">
    <property type="term" value="F:nucleic acid binding"/>
    <property type="evidence" value="ECO:0007669"/>
    <property type="project" value="InterPro"/>
</dbReference>
<sequence>MATASELVAAGFSPEAAKRILERRHASFKSLSATELDHWLNQAAKTYGVARAAIVHACVAYPEFTGLNHERVLRDIEQAYGADRERAAKLVMQVPRFASVNHAKARQKVEEGLKLTPENAAKLVLSCPALAGFDVKGRLASLRRALGVTLEQALKMVLTQPSLLGRNPERLKHRITRFADLLQVDFESLVKLLEKAPRLASLSSRRHVAAWEAARNAVQRLNDVRQARGEVPYVPSTGELLEIYAKYYPLTPYPIRGLRRGEDWIKRRIVQAGQEKRSTRARRARTAAFRKAMPSNRTARMLRFLHKKPSPFGRRVEGTLKRKLRLARAA</sequence>
<dbReference type="InterPro" id="IPR038538">
    <property type="entry name" value="MTERF_sf"/>
</dbReference>
<dbReference type="Gene3D" id="1.25.70.10">
    <property type="entry name" value="Transcription termination factor 3, mitochondrial"/>
    <property type="match status" value="2"/>
</dbReference>
<comment type="caution">
    <text evidence="2">The sequence shown here is derived from an EMBL/GenBank/DDBJ whole genome shotgun (WGS) entry which is preliminary data.</text>
</comment>
<protein>
    <submittedName>
        <fullName evidence="2">Uncharacterized protein</fullName>
    </submittedName>
</protein>
<dbReference type="Proteomes" id="UP000564964">
    <property type="component" value="Unassembled WGS sequence"/>
</dbReference>
<proteinExistence type="predicted"/>
<gene>
    <name evidence="2" type="ORF">HA252_01125</name>
    <name evidence="3" type="ORF">J4203_01365</name>
</gene>
<dbReference type="EMBL" id="JAGVWE010000002">
    <property type="protein sequence ID" value="MBS3062497.1"/>
    <property type="molecule type" value="Genomic_DNA"/>
</dbReference>
<keyword evidence="1" id="KW-0809">Transit peptide</keyword>
<reference evidence="3" key="2">
    <citation type="submission" date="2021-03" db="EMBL/GenBank/DDBJ databases">
        <authorList>
            <person name="Jaffe A."/>
        </authorList>
    </citation>
    <scope>NUCLEOTIDE SEQUENCE</scope>
    <source>
        <strain evidence="3">RIFCSPLOWO2_01_FULL_58_19</strain>
    </source>
</reference>
<evidence type="ECO:0000313" key="2">
    <source>
        <dbReference type="EMBL" id="HIH15987.1"/>
    </source>
</evidence>
<evidence type="ECO:0000313" key="3">
    <source>
        <dbReference type="EMBL" id="MBS3062497.1"/>
    </source>
</evidence>
<dbReference type="AlphaFoldDB" id="A0A7J4JJ75"/>
<reference evidence="4" key="1">
    <citation type="journal article" date="2020" name="bioRxiv">
        <title>A rank-normalized archaeal taxonomy based on genome phylogeny resolves widespread incomplete and uneven classifications.</title>
        <authorList>
            <person name="Rinke C."/>
            <person name="Chuvochina M."/>
            <person name="Mussig A.J."/>
            <person name="Chaumeil P.-A."/>
            <person name="Waite D.W."/>
            <person name="Whitman W.B."/>
            <person name="Parks D.H."/>
            <person name="Hugenholtz P."/>
        </authorList>
    </citation>
    <scope>NUCLEOTIDE SEQUENCE [LARGE SCALE GENOMIC DNA]</scope>
</reference>
<dbReference type="Proteomes" id="UP000678237">
    <property type="component" value="Unassembled WGS sequence"/>
</dbReference>
<dbReference type="EMBL" id="DUGH01000025">
    <property type="protein sequence ID" value="HIH15987.1"/>
    <property type="molecule type" value="Genomic_DNA"/>
</dbReference>
<evidence type="ECO:0000256" key="1">
    <source>
        <dbReference type="ARBA" id="ARBA00022946"/>
    </source>
</evidence>
<evidence type="ECO:0000313" key="4">
    <source>
        <dbReference type="Proteomes" id="UP000564964"/>
    </source>
</evidence>
<name>A0A7J4JJ75_9ARCH</name>
<dbReference type="Pfam" id="PF02536">
    <property type="entry name" value="mTERF"/>
    <property type="match status" value="1"/>
</dbReference>
<dbReference type="InterPro" id="IPR003690">
    <property type="entry name" value="MTERF"/>
</dbReference>
<organism evidence="2 4">
    <name type="scientific">Candidatus Iainarchaeum sp</name>
    <dbReference type="NCBI Taxonomy" id="3101447"/>
    <lineage>
        <taxon>Archaea</taxon>
        <taxon>Candidatus Iainarchaeota</taxon>
        <taxon>Candidatus Iainarchaeia</taxon>
        <taxon>Candidatus Iainarchaeales</taxon>
        <taxon>Candidatus Iainarchaeaceae</taxon>
        <taxon>Candidatus Iainarchaeum</taxon>
    </lineage>
</organism>
<reference evidence="3" key="3">
    <citation type="submission" date="2021-05" db="EMBL/GenBank/DDBJ databases">
        <title>Protein family content uncovers lineage relationships and bacterial pathway maintenance mechanisms in DPANN archaea.</title>
        <authorList>
            <person name="Castelle C.J."/>
            <person name="Meheust R."/>
            <person name="Jaffe A.L."/>
            <person name="Seitz K."/>
            <person name="Gong X."/>
            <person name="Baker B.J."/>
            <person name="Banfield J.F."/>
        </authorList>
    </citation>
    <scope>NUCLEOTIDE SEQUENCE</scope>
    <source>
        <strain evidence="3">RIFCSPLOWO2_01_FULL_58_19</strain>
    </source>
</reference>